<comment type="caution">
    <text evidence="12">The sequence shown here is derived from an EMBL/GenBank/DDBJ whole genome shotgun (WGS) entry which is preliminary data.</text>
</comment>
<dbReference type="Pfam" id="PF08545">
    <property type="entry name" value="ACP_syn_III"/>
    <property type="match status" value="1"/>
</dbReference>
<comment type="pathway">
    <text evidence="9">Lipid metabolism; fatty acid biosynthesis.</text>
</comment>
<name>A0ABQ3REY6_STRRR</name>
<evidence type="ECO:0000256" key="6">
    <source>
        <dbReference type="ARBA" id="ARBA00023098"/>
    </source>
</evidence>
<feature type="active site" evidence="9">
    <location>
        <position position="256"/>
    </location>
</feature>
<feature type="active site" evidence="9">
    <location>
        <position position="287"/>
    </location>
</feature>
<feature type="active site" evidence="9">
    <location>
        <position position="121"/>
    </location>
</feature>
<dbReference type="PANTHER" id="PTHR34069:SF2">
    <property type="entry name" value="BETA-KETOACYL-[ACYL-CARRIER-PROTEIN] SYNTHASE III"/>
    <property type="match status" value="1"/>
</dbReference>
<protein>
    <recommendedName>
        <fullName evidence="9">Beta-ketoacyl-[acyl-carrier-protein] synthase III</fullName>
        <shortName evidence="9">Beta-ketoacyl-ACP synthase III</shortName>
        <shortName evidence="9">KAS III</shortName>
        <ecNumber evidence="9">2.3.1.180</ecNumber>
    </recommendedName>
    <alternativeName>
        <fullName evidence="9">3-oxoacyl-[acyl-carrier-protein] synthase 3</fullName>
    </alternativeName>
    <alternativeName>
        <fullName evidence="9">3-oxoacyl-[acyl-carrier-protein] synthase III</fullName>
    </alternativeName>
</protein>
<evidence type="ECO:0000256" key="2">
    <source>
        <dbReference type="ARBA" id="ARBA00022490"/>
    </source>
</evidence>
<evidence type="ECO:0000256" key="5">
    <source>
        <dbReference type="ARBA" id="ARBA00022832"/>
    </source>
</evidence>
<dbReference type="NCBIfam" id="TIGR00747">
    <property type="entry name" value="fabH"/>
    <property type="match status" value="1"/>
</dbReference>
<dbReference type="NCBIfam" id="NF006829">
    <property type="entry name" value="PRK09352.1"/>
    <property type="match status" value="1"/>
</dbReference>
<reference evidence="13" key="1">
    <citation type="submission" date="2023-07" db="EMBL/GenBank/DDBJ databases">
        <title>Whole genome shotgun sequence of Streptomyces achromogenes subsp. rubradiris NBRC 14000.</title>
        <authorList>
            <person name="Komaki H."/>
            <person name="Tamura T."/>
        </authorList>
    </citation>
    <scope>NUCLEOTIDE SEQUENCE [LARGE SCALE GENOMIC DNA]</scope>
    <source>
        <strain evidence="13">NBRC 14000</strain>
    </source>
</reference>
<evidence type="ECO:0000256" key="7">
    <source>
        <dbReference type="ARBA" id="ARBA00023160"/>
    </source>
</evidence>
<keyword evidence="6 9" id="KW-0443">Lipid metabolism</keyword>
<dbReference type="Proteomes" id="UP000646738">
    <property type="component" value="Unassembled WGS sequence"/>
</dbReference>
<dbReference type="PANTHER" id="PTHR34069">
    <property type="entry name" value="3-OXOACYL-[ACYL-CARRIER-PROTEIN] SYNTHASE 3"/>
    <property type="match status" value="1"/>
</dbReference>
<dbReference type="InterPro" id="IPR004655">
    <property type="entry name" value="FabH"/>
</dbReference>
<keyword evidence="8 9" id="KW-0012">Acyltransferase</keyword>
<keyword evidence="3 9" id="KW-0444">Lipid biosynthesis</keyword>
<organism evidence="12 13">
    <name type="scientific">Streptomyces rubradiris</name>
    <name type="common">Streptomyces achromogenes subsp. rubradiris</name>
    <dbReference type="NCBI Taxonomy" id="285531"/>
    <lineage>
        <taxon>Bacteria</taxon>
        <taxon>Bacillati</taxon>
        <taxon>Actinomycetota</taxon>
        <taxon>Actinomycetes</taxon>
        <taxon>Kitasatosporales</taxon>
        <taxon>Streptomycetaceae</taxon>
        <taxon>Streptomyces</taxon>
    </lineage>
</organism>
<dbReference type="CDD" id="cd00830">
    <property type="entry name" value="KAS_III"/>
    <property type="match status" value="1"/>
</dbReference>
<comment type="function">
    <text evidence="9">Catalyzes the condensation reaction of fatty acid synthesis by the addition to an acyl acceptor of two carbons from malonyl-ACP. Catalyzes the first condensation reaction which initiates fatty acid synthesis and may therefore play a role in governing the total rate of fatty acid production. Possesses both acetoacetyl-ACP synthase and acetyl transacylase activities. Its substrate specificity determines the biosynthesis of branched-chain and/or straight-chain of fatty acids.</text>
</comment>
<keyword evidence="9" id="KW-0511">Multifunctional enzyme</keyword>
<keyword evidence="4 9" id="KW-0808">Transferase</keyword>
<evidence type="ECO:0000256" key="3">
    <source>
        <dbReference type="ARBA" id="ARBA00022516"/>
    </source>
</evidence>
<dbReference type="SUPFAM" id="SSF53901">
    <property type="entry name" value="Thiolase-like"/>
    <property type="match status" value="1"/>
</dbReference>
<dbReference type="InterPro" id="IPR016039">
    <property type="entry name" value="Thiolase-like"/>
</dbReference>
<evidence type="ECO:0000256" key="9">
    <source>
        <dbReference type="HAMAP-Rule" id="MF_01815"/>
    </source>
</evidence>
<dbReference type="Pfam" id="PF08541">
    <property type="entry name" value="ACP_syn_III_C"/>
    <property type="match status" value="1"/>
</dbReference>
<proteinExistence type="inferred from homology"/>
<gene>
    <name evidence="12" type="primary">fabH1_1</name>
    <name evidence="9" type="synonym">fabH</name>
    <name evidence="12" type="ORF">Srubr_42800</name>
</gene>
<dbReference type="EMBL" id="BNEA01000015">
    <property type="protein sequence ID" value="GHI54434.1"/>
    <property type="molecule type" value="Genomic_DNA"/>
</dbReference>
<evidence type="ECO:0000256" key="4">
    <source>
        <dbReference type="ARBA" id="ARBA00022679"/>
    </source>
</evidence>
<feature type="domain" description="Beta-ketoacyl-[acyl-carrier-protein] synthase III C-terminal" evidence="10">
    <location>
        <begin position="240"/>
        <end position="329"/>
    </location>
</feature>
<comment type="subunit">
    <text evidence="9">Homodimer.</text>
</comment>
<keyword evidence="7 9" id="KW-0275">Fatty acid biosynthesis</keyword>
<accession>A0ABQ3REY6</accession>
<comment type="similarity">
    <text evidence="1 9">Belongs to the thiolase-like superfamily. FabH family.</text>
</comment>
<dbReference type="InterPro" id="IPR013747">
    <property type="entry name" value="ACP_syn_III_C"/>
</dbReference>
<evidence type="ECO:0000313" key="13">
    <source>
        <dbReference type="Proteomes" id="UP000646738"/>
    </source>
</evidence>
<keyword evidence="5 9" id="KW-0276">Fatty acid metabolism</keyword>
<comment type="domain">
    <text evidence="9">The last Arg residue of the ACP-binding site is essential for the weak association between ACP/AcpP and FabH.</text>
</comment>
<dbReference type="RefSeq" id="WP_229926454.1">
    <property type="nucleotide sequence ID" value="NZ_BNCB01000002.1"/>
</dbReference>
<dbReference type="Gene3D" id="3.40.47.10">
    <property type="match status" value="2"/>
</dbReference>
<dbReference type="InterPro" id="IPR013751">
    <property type="entry name" value="ACP_syn_III_N"/>
</dbReference>
<feature type="domain" description="Beta-ketoacyl-[acyl-carrier-protein] synthase III N-terminal" evidence="11">
    <location>
        <begin position="115"/>
        <end position="191"/>
    </location>
</feature>
<evidence type="ECO:0000259" key="10">
    <source>
        <dbReference type="Pfam" id="PF08541"/>
    </source>
</evidence>
<evidence type="ECO:0000259" key="11">
    <source>
        <dbReference type="Pfam" id="PF08545"/>
    </source>
</evidence>
<dbReference type="EC" id="2.3.1.180" evidence="9"/>
<feature type="region of interest" description="ACP-binding" evidence="9">
    <location>
        <begin position="257"/>
        <end position="261"/>
    </location>
</feature>
<evidence type="ECO:0000313" key="12">
    <source>
        <dbReference type="EMBL" id="GHI54434.1"/>
    </source>
</evidence>
<evidence type="ECO:0000256" key="8">
    <source>
        <dbReference type="ARBA" id="ARBA00023315"/>
    </source>
</evidence>
<keyword evidence="2 9" id="KW-0963">Cytoplasm</keyword>
<dbReference type="HAMAP" id="MF_01815">
    <property type="entry name" value="FabH"/>
    <property type="match status" value="1"/>
</dbReference>
<sequence length="331" mass="33728">MILNAPVAQAFPAILGIGSYLPRRVVDNDEVCRHIDSSDAWIRSRSGIVTRHWAAPDETLVDMAAHAAAKALAAAGVDAADLDCVIVATFTHLEQTPAAAARTAHRIGAVRAAAFDVSAGCSGFVHGLALAADVLRSRGGPVLVIGAERMTDLLDLEDRSTAFIFGDGAGAVVLGPSSAPGIGPVVWGADGSKADLIAQSVPWSALRDDPGQRPPSLRQDGPPVFRWAVYEMADVARRALDAAGIAPGDLAAFIPHQANARIIDGLAKGIGLPESVVVARSVTTMGNTSGASIPLAMDALLSEGAVPGGGTALLLGYGAGLSYAATVVTLP</sequence>
<comment type="subcellular location">
    <subcellularLocation>
        <location evidence="9">Cytoplasm</location>
    </subcellularLocation>
</comment>
<comment type="catalytic activity">
    <reaction evidence="9">
        <text>malonyl-[ACP] + acetyl-CoA + H(+) = 3-oxobutanoyl-[ACP] + CO2 + CoA</text>
        <dbReference type="Rhea" id="RHEA:12080"/>
        <dbReference type="Rhea" id="RHEA-COMP:9623"/>
        <dbReference type="Rhea" id="RHEA-COMP:9625"/>
        <dbReference type="ChEBI" id="CHEBI:15378"/>
        <dbReference type="ChEBI" id="CHEBI:16526"/>
        <dbReference type="ChEBI" id="CHEBI:57287"/>
        <dbReference type="ChEBI" id="CHEBI:57288"/>
        <dbReference type="ChEBI" id="CHEBI:78449"/>
        <dbReference type="ChEBI" id="CHEBI:78450"/>
        <dbReference type="EC" id="2.3.1.180"/>
    </reaction>
</comment>
<keyword evidence="13" id="KW-1185">Reference proteome</keyword>
<evidence type="ECO:0000256" key="1">
    <source>
        <dbReference type="ARBA" id="ARBA00008642"/>
    </source>
</evidence>